<dbReference type="InterPro" id="IPR009057">
    <property type="entry name" value="Homeodomain-like_sf"/>
</dbReference>
<dbReference type="Proteomes" id="UP000179807">
    <property type="component" value="Unassembled WGS sequence"/>
</dbReference>
<dbReference type="RefSeq" id="XP_068358634.1">
    <property type="nucleotide sequence ID" value="XM_068505148.1"/>
</dbReference>
<feature type="domain" description="HTH myb-type" evidence="2">
    <location>
        <begin position="57"/>
        <end position="111"/>
    </location>
</feature>
<comment type="caution">
    <text evidence="3">The sequence shown here is derived from an EMBL/GenBank/DDBJ whole genome shotgun (WGS) entry which is preliminary data.</text>
</comment>
<dbReference type="SUPFAM" id="SSF46689">
    <property type="entry name" value="Homeodomain-like"/>
    <property type="match status" value="1"/>
</dbReference>
<feature type="domain" description="Myb-like" evidence="1">
    <location>
        <begin position="57"/>
        <end position="107"/>
    </location>
</feature>
<dbReference type="SMART" id="SM00717">
    <property type="entry name" value="SANT"/>
    <property type="match status" value="2"/>
</dbReference>
<proteinExistence type="predicted"/>
<dbReference type="InterPro" id="IPR017930">
    <property type="entry name" value="Myb_dom"/>
</dbReference>
<organism evidence="3 4">
    <name type="scientific">Tritrichomonas foetus</name>
    <dbReference type="NCBI Taxonomy" id="1144522"/>
    <lineage>
        <taxon>Eukaryota</taxon>
        <taxon>Metamonada</taxon>
        <taxon>Parabasalia</taxon>
        <taxon>Tritrichomonadida</taxon>
        <taxon>Tritrichomonadidae</taxon>
        <taxon>Tritrichomonas</taxon>
    </lineage>
</organism>
<evidence type="ECO:0000259" key="1">
    <source>
        <dbReference type="PROSITE" id="PS50090"/>
    </source>
</evidence>
<dbReference type="InterPro" id="IPR050560">
    <property type="entry name" value="MYB_TF"/>
</dbReference>
<dbReference type="PANTHER" id="PTHR45614:SF253">
    <property type="entry name" value="CHROMOSOME UNDETERMINED SCAFFOLD_38, WHOLE GENOME SHOTGUN SEQUENCE"/>
    <property type="match status" value="1"/>
</dbReference>
<dbReference type="PROSITE" id="PS51294">
    <property type="entry name" value="HTH_MYB"/>
    <property type="match status" value="2"/>
</dbReference>
<reference evidence="3" key="1">
    <citation type="submission" date="2016-10" db="EMBL/GenBank/DDBJ databases">
        <authorList>
            <person name="Benchimol M."/>
            <person name="Almeida L.G."/>
            <person name="Vasconcelos A.T."/>
            <person name="Perreira-Neves A."/>
            <person name="Rosa I.A."/>
            <person name="Tasca T."/>
            <person name="Bogo M.R."/>
            <person name="de Souza W."/>
        </authorList>
    </citation>
    <scope>NUCLEOTIDE SEQUENCE [LARGE SCALE GENOMIC DNA]</scope>
    <source>
        <strain evidence="3">K</strain>
    </source>
</reference>
<dbReference type="GeneID" id="94839852"/>
<keyword evidence="4" id="KW-1185">Reference proteome</keyword>
<dbReference type="GO" id="GO:0000981">
    <property type="term" value="F:DNA-binding transcription factor activity, RNA polymerase II-specific"/>
    <property type="evidence" value="ECO:0007669"/>
    <property type="project" value="TreeGrafter"/>
</dbReference>
<dbReference type="EMBL" id="MLAK01000756">
    <property type="protein sequence ID" value="OHT05498.1"/>
    <property type="molecule type" value="Genomic_DNA"/>
</dbReference>
<feature type="domain" description="HTH myb-type" evidence="2">
    <location>
        <begin position="5"/>
        <end position="56"/>
    </location>
</feature>
<dbReference type="OrthoDB" id="2143914at2759"/>
<evidence type="ECO:0000259" key="2">
    <source>
        <dbReference type="PROSITE" id="PS51294"/>
    </source>
</evidence>
<evidence type="ECO:0008006" key="5">
    <source>
        <dbReference type="Google" id="ProtNLM"/>
    </source>
</evidence>
<feature type="domain" description="Myb-like" evidence="1">
    <location>
        <begin position="5"/>
        <end position="56"/>
    </location>
</feature>
<dbReference type="InterPro" id="IPR001005">
    <property type="entry name" value="SANT/Myb"/>
</dbReference>
<name>A0A1J4K3E6_9EUKA</name>
<dbReference type="VEuPathDB" id="TrichDB:TRFO_26770"/>
<dbReference type="Pfam" id="PF13921">
    <property type="entry name" value="Myb_DNA-bind_6"/>
    <property type="match status" value="1"/>
</dbReference>
<evidence type="ECO:0000313" key="3">
    <source>
        <dbReference type="EMBL" id="OHT05498.1"/>
    </source>
</evidence>
<dbReference type="GO" id="GO:0005634">
    <property type="term" value="C:nucleus"/>
    <property type="evidence" value="ECO:0007669"/>
    <property type="project" value="TreeGrafter"/>
</dbReference>
<gene>
    <name evidence="3" type="ORF">TRFO_26770</name>
</gene>
<protein>
    <recommendedName>
        <fullName evidence="5">Myb-like DNA-binding domain containing protein</fullName>
    </recommendedName>
</protein>
<dbReference type="PROSITE" id="PS50090">
    <property type="entry name" value="MYB_LIKE"/>
    <property type="match status" value="2"/>
</dbReference>
<accession>A0A1J4K3E6</accession>
<sequence>MSCGKRRMTRTLFTEEEDAKLVRIMETTEFHNWSEVASHFENRNARQVRDRWTNYLNSEINNGPWSKDEDRQLAELYNQYGPRWATISKFFVKRRENNVKNRWYANIRTNVIVVENGIARYKCGRKKNSSKKKCGIYGNRKPFSGRSKASKASKSIILTMNPNLIDNNINNNINHDRNILSDFSSQNTSPLPVIQNLLNQNINFSYSENALQNPGVSSCCPNHAVNAEQMKSDLLNNGRQQQECHQNKKLQASEIKQNVHMQAVPKDEKDDEKQEFSIDSFGEWNEDELFFSELRSVLGETEFFSVW</sequence>
<dbReference type="PANTHER" id="PTHR45614">
    <property type="entry name" value="MYB PROTEIN-RELATED"/>
    <property type="match status" value="1"/>
</dbReference>
<dbReference type="AlphaFoldDB" id="A0A1J4K3E6"/>
<evidence type="ECO:0000313" key="4">
    <source>
        <dbReference type="Proteomes" id="UP000179807"/>
    </source>
</evidence>
<dbReference type="GO" id="GO:0000978">
    <property type="term" value="F:RNA polymerase II cis-regulatory region sequence-specific DNA binding"/>
    <property type="evidence" value="ECO:0007669"/>
    <property type="project" value="TreeGrafter"/>
</dbReference>
<dbReference type="Gene3D" id="1.10.10.60">
    <property type="entry name" value="Homeodomain-like"/>
    <property type="match status" value="2"/>
</dbReference>
<dbReference type="CDD" id="cd00167">
    <property type="entry name" value="SANT"/>
    <property type="match status" value="2"/>
</dbReference>